<dbReference type="PANTHER" id="PTHR43421">
    <property type="entry name" value="METALLOPROTEASE PMBA"/>
    <property type="match status" value="1"/>
</dbReference>
<protein>
    <submittedName>
        <fullName evidence="5">Peptidase required for the maturation and secretion of the antibiotic peptide MccB17</fullName>
    </submittedName>
</protein>
<dbReference type="GO" id="GO:0008237">
    <property type="term" value="F:metallopeptidase activity"/>
    <property type="evidence" value="ECO:0007669"/>
    <property type="project" value="InterPro"/>
</dbReference>
<dbReference type="InterPro" id="IPR045570">
    <property type="entry name" value="Metalloprtase-TldD/E_cen_dom"/>
</dbReference>
<dbReference type="SUPFAM" id="SSF111283">
    <property type="entry name" value="Putative modulator of DNA gyrase, PmbA/TldD"/>
    <property type="match status" value="1"/>
</dbReference>
<dbReference type="InterPro" id="IPR047657">
    <property type="entry name" value="PmbA"/>
</dbReference>
<dbReference type="EMBL" id="LR778301">
    <property type="protein sequence ID" value="CAB1370722.1"/>
    <property type="molecule type" value="Genomic_DNA"/>
</dbReference>
<dbReference type="GO" id="GO:0005829">
    <property type="term" value="C:cytosol"/>
    <property type="evidence" value="ECO:0007669"/>
    <property type="project" value="TreeGrafter"/>
</dbReference>
<dbReference type="OrthoDB" id="9803618at2"/>
<dbReference type="RefSeq" id="WP_145769456.1">
    <property type="nucleotide sequence ID" value="NZ_LR778301.1"/>
</dbReference>
<dbReference type="GO" id="GO:0006508">
    <property type="term" value="P:proteolysis"/>
    <property type="evidence" value="ECO:0007669"/>
    <property type="project" value="InterPro"/>
</dbReference>
<evidence type="ECO:0000259" key="2">
    <source>
        <dbReference type="Pfam" id="PF01523"/>
    </source>
</evidence>
<accession>A0A6S6YT67</accession>
<dbReference type="InterPro" id="IPR002510">
    <property type="entry name" value="Metalloprtase-TldD/E_N"/>
</dbReference>
<name>A0A6S6YT67_9PROT</name>
<evidence type="ECO:0000313" key="6">
    <source>
        <dbReference type="Proteomes" id="UP000515733"/>
    </source>
</evidence>
<comment type="similarity">
    <text evidence="1">Belongs to the peptidase U62 family.</text>
</comment>
<sequence>MSGSPFSNSQESLRQLAQDALDYARTQGASACEVDVSEGFGQSVSVRRQEVETIEYNRDKGIGVTVYQGQRRGHASTSDFSREALHSTVEAALSIARFTAADDCAGLPDEKLLARQWRDLDLYHPWRLTVEEAIDIALRCEQAAFDVSPLVKNSEGASVSVQQSHFVSANSLGFMGGYASSRHYIACSVIAGEGDDMQRDDWYSGHRVPGALAAPEAIGDYAARRALARLGARKLKTRKAPVLFEAPLAASLIGNFTHAVSGGSLYRKSSFLLDSLGQQVFPDFMQILERPHIPRGQASCPFDDEGVATRDRDLVRDGVLQGYILSSYTARKLGMETTGNAGGAHNLIIPGSVDFLGLIKQMGTGLLVTELLGHGVNYVTGDYSRGAAGYWVENGKIAYPVHEITIAGNLKDMLRGIVAVGNDVLLRGSKQVGSILLDSMTIAGN</sequence>
<reference evidence="5 6" key="1">
    <citation type="submission" date="2020-03" db="EMBL/GenBank/DDBJ databases">
        <authorList>
            <consortium name="Genoscope - CEA"/>
            <person name="William W."/>
        </authorList>
    </citation>
    <scope>NUCLEOTIDE SEQUENCE [LARGE SCALE GENOMIC DNA]</scope>
    <source>
        <strain evidence="6">DSM 16959</strain>
    </source>
</reference>
<dbReference type="InterPro" id="IPR045569">
    <property type="entry name" value="Metalloprtase-TldD/E_C"/>
</dbReference>
<dbReference type="Proteomes" id="UP000515733">
    <property type="component" value="Chromosome"/>
</dbReference>
<dbReference type="NCBIfam" id="NF008268">
    <property type="entry name" value="PRK11040.1"/>
    <property type="match status" value="1"/>
</dbReference>
<evidence type="ECO:0000259" key="3">
    <source>
        <dbReference type="Pfam" id="PF19289"/>
    </source>
</evidence>
<evidence type="ECO:0000256" key="1">
    <source>
        <dbReference type="ARBA" id="ARBA00005836"/>
    </source>
</evidence>
<feature type="domain" description="Metalloprotease TldD/E N-terminal" evidence="2">
    <location>
        <begin position="32"/>
        <end position="96"/>
    </location>
</feature>
<evidence type="ECO:0000313" key="5">
    <source>
        <dbReference type="EMBL" id="CAB1370722.1"/>
    </source>
</evidence>
<dbReference type="Pfam" id="PF19289">
    <property type="entry name" value="PmbA_TldD_3rd"/>
    <property type="match status" value="1"/>
</dbReference>
<dbReference type="PANTHER" id="PTHR43421:SF1">
    <property type="entry name" value="METALLOPROTEASE PMBA"/>
    <property type="match status" value="1"/>
</dbReference>
<dbReference type="AlphaFoldDB" id="A0A6S6YT67"/>
<feature type="domain" description="Metalloprotease TldD/E central" evidence="4">
    <location>
        <begin position="123"/>
        <end position="230"/>
    </location>
</feature>
<dbReference type="InterPro" id="IPR035068">
    <property type="entry name" value="TldD/PmbA_N"/>
</dbReference>
<evidence type="ECO:0000259" key="4">
    <source>
        <dbReference type="Pfam" id="PF19290"/>
    </source>
</evidence>
<organism evidence="5 6">
    <name type="scientific">Denitratisoma oestradiolicum</name>
    <dbReference type="NCBI Taxonomy" id="311182"/>
    <lineage>
        <taxon>Bacteria</taxon>
        <taxon>Pseudomonadati</taxon>
        <taxon>Pseudomonadota</taxon>
        <taxon>Betaproteobacteria</taxon>
        <taxon>Nitrosomonadales</taxon>
        <taxon>Sterolibacteriaceae</taxon>
        <taxon>Denitratisoma</taxon>
    </lineage>
</organism>
<dbReference type="KEGG" id="doe:DENOEST_3568"/>
<dbReference type="InterPro" id="IPR036059">
    <property type="entry name" value="TldD/PmbA_sf"/>
</dbReference>
<gene>
    <name evidence="5" type="primary">pmbA</name>
    <name evidence="5" type="ORF">DENOEST_3568</name>
</gene>
<dbReference type="Gene3D" id="3.30.2290.10">
    <property type="entry name" value="PmbA/TldD superfamily"/>
    <property type="match status" value="1"/>
</dbReference>
<dbReference type="Pfam" id="PF01523">
    <property type="entry name" value="PmbA_TldD_1st"/>
    <property type="match status" value="1"/>
</dbReference>
<dbReference type="Pfam" id="PF19290">
    <property type="entry name" value="PmbA_TldD_2nd"/>
    <property type="match status" value="1"/>
</dbReference>
<feature type="domain" description="Metalloprotease TldD/E C-terminal" evidence="3">
    <location>
        <begin position="237"/>
        <end position="444"/>
    </location>
</feature>
<keyword evidence="6" id="KW-1185">Reference proteome</keyword>
<proteinExistence type="inferred from homology"/>